<proteinExistence type="predicted"/>
<dbReference type="GO" id="GO:0005886">
    <property type="term" value="C:plasma membrane"/>
    <property type="evidence" value="ECO:0007669"/>
    <property type="project" value="UniProtKB-SubCell"/>
</dbReference>
<keyword evidence="2 6" id="KW-0812">Transmembrane</keyword>
<evidence type="ECO:0000256" key="5">
    <source>
        <dbReference type="SAM" id="MobiDB-lite"/>
    </source>
</evidence>
<dbReference type="GO" id="GO:0005524">
    <property type="term" value="F:ATP binding"/>
    <property type="evidence" value="ECO:0007669"/>
    <property type="project" value="UniProtKB-KW"/>
</dbReference>
<feature type="transmembrane region" description="Helical" evidence="6">
    <location>
        <begin position="127"/>
        <end position="145"/>
    </location>
</feature>
<evidence type="ECO:0000259" key="7">
    <source>
        <dbReference type="PROSITE" id="PS50929"/>
    </source>
</evidence>
<evidence type="ECO:0000256" key="3">
    <source>
        <dbReference type="ARBA" id="ARBA00022989"/>
    </source>
</evidence>
<dbReference type="PANTHER" id="PTHR43394:SF1">
    <property type="entry name" value="ATP-BINDING CASSETTE SUB-FAMILY B MEMBER 10, MITOCHONDRIAL"/>
    <property type="match status" value="1"/>
</dbReference>
<dbReference type="InterPro" id="IPR036640">
    <property type="entry name" value="ABC1_TM_sf"/>
</dbReference>
<feature type="compositionally biased region" description="Low complexity" evidence="5">
    <location>
        <begin position="1"/>
        <end position="14"/>
    </location>
</feature>
<evidence type="ECO:0000256" key="6">
    <source>
        <dbReference type="SAM" id="Phobius"/>
    </source>
</evidence>
<dbReference type="PROSITE" id="PS50929">
    <property type="entry name" value="ABC_TM1F"/>
    <property type="match status" value="1"/>
</dbReference>
<evidence type="ECO:0000256" key="1">
    <source>
        <dbReference type="ARBA" id="ARBA00004651"/>
    </source>
</evidence>
<reference evidence="8 9" key="1">
    <citation type="submission" date="2018-01" db="EMBL/GenBank/DDBJ databases">
        <title>Twenty Corynebacterium bovis Genomes.</title>
        <authorList>
            <person name="Gulvik C.A."/>
        </authorList>
    </citation>
    <scope>NUCLEOTIDE SEQUENCE [LARGE SCALE GENOMIC DNA]</scope>
    <source>
        <strain evidence="8 9">F6900</strain>
    </source>
</reference>
<keyword evidence="3 6" id="KW-1133">Transmembrane helix</keyword>
<name>A0A426PX55_9CORY</name>
<dbReference type="InterPro" id="IPR039421">
    <property type="entry name" value="Type_1_exporter"/>
</dbReference>
<feature type="region of interest" description="Disordered" evidence="5">
    <location>
        <begin position="1"/>
        <end position="64"/>
    </location>
</feature>
<dbReference type="Proteomes" id="UP000276526">
    <property type="component" value="Unassembled WGS sequence"/>
</dbReference>
<dbReference type="InterPro" id="IPR027417">
    <property type="entry name" value="P-loop_NTPase"/>
</dbReference>
<dbReference type="EMBL" id="PQNK01000014">
    <property type="protein sequence ID" value="RRO85996.1"/>
    <property type="molecule type" value="Genomic_DNA"/>
</dbReference>
<evidence type="ECO:0000256" key="4">
    <source>
        <dbReference type="ARBA" id="ARBA00023136"/>
    </source>
</evidence>
<feature type="transmembrane region" description="Helical" evidence="6">
    <location>
        <begin position="208"/>
        <end position="229"/>
    </location>
</feature>
<dbReference type="InterPro" id="IPR011527">
    <property type="entry name" value="ABC1_TM_dom"/>
</dbReference>
<keyword evidence="8" id="KW-0067">ATP-binding</keyword>
<feature type="transmembrane region" description="Helical" evidence="6">
    <location>
        <begin position="88"/>
        <end position="115"/>
    </location>
</feature>
<dbReference type="SUPFAM" id="SSF90123">
    <property type="entry name" value="ABC transporter transmembrane region"/>
    <property type="match status" value="1"/>
</dbReference>
<keyword evidence="8" id="KW-0547">Nucleotide-binding</keyword>
<keyword evidence="4 6" id="KW-0472">Membrane</keyword>
<dbReference type="SUPFAM" id="SSF52540">
    <property type="entry name" value="P-loop containing nucleoside triphosphate hydrolases"/>
    <property type="match status" value="1"/>
</dbReference>
<dbReference type="Pfam" id="PF00664">
    <property type="entry name" value="ABC_membrane"/>
    <property type="match status" value="1"/>
</dbReference>
<gene>
    <name evidence="8" type="ORF">CXF48_08575</name>
</gene>
<evidence type="ECO:0000313" key="8">
    <source>
        <dbReference type="EMBL" id="RRO85996.1"/>
    </source>
</evidence>
<feature type="compositionally biased region" description="Low complexity" evidence="5">
    <location>
        <begin position="30"/>
        <end position="54"/>
    </location>
</feature>
<comment type="caution">
    <text evidence="8">The sequence shown here is derived from an EMBL/GenBank/DDBJ whole genome shotgun (WGS) entry which is preliminary data.</text>
</comment>
<feature type="compositionally biased region" description="Basic residues" evidence="5">
    <location>
        <begin position="15"/>
        <end position="24"/>
    </location>
</feature>
<dbReference type="AlphaFoldDB" id="A0A426PX55"/>
<feature type="domain" description="ABC transmembrane type-1" evidence="7">
    <location>
        <begin position="91"/>
        <end position="370"/>
    </location>
</feature>
<dbReference type="Gene3D" id="1.20.1560.10">
    <property type="entry name" value="ABC transporter type 1, transmembrane domain"/>
    <property type="match status" value="1"/>
</dbReference>
<organism evidence="8 9">
    <name type="scientific">Corynebacterium bovis</name>
    <dbReference type="NCBI Taxonomy" id="36808"/>
    <lineage>
        <taxon>Bacteria</taxon>
        <taxon>Bacillati</taxon>
        <taxon>Actinomycetota</taxon>
        <taxon>Actinomycetes</taxon>
        <taxon>Mycobacteriales</taxon>
        <taxon>Corynebacteriaceae</taxon>
        <taxon>Corynebacterium</taxon>
    </lineage>
</organism>
<dbReference type="Gene3D" id="3.40.50.300">
    <property type="entry name" value="P-loop containing nucleotide triphosphate hydrolases"/>
    <property type="match status" value="1"/>
</dbReference>
<feature type="transmembrane region" description="Helical" evidence="6">
    <location>
        <begin position="235"/>
        <end position="255"/>
    </location>
</feature>
<evidence type="ECO:0000313" key="9">
    <source>
        <dbReference type="Proteomes" id="UP000276526"/>
    </source>
</evidence>
<dbReference type="PANTHER" id="PTHR43394">
    <property type="entry name" value="ATP-DEPENDENT PERMEASE MDL1, MITOCHONDRIAL"/>
    <property type="match status" value="1"/>
</dbReference>
<protein>
    <submittedName>
        <fullName evidence="8">ABC transporter ATP-binding protein</fullName>
    </submittedName>
</protein>
<comment type="subcellular location">
    <subcellularLocation>
        <location evidence="1">Cell membrane</location>
        <topology evidence="1">Multi-pass membrane protein</topology>
    </subcellularLocation>
</comment>
<sequence length="614" mass="62968">MGRVVRNGRRTVLTGRRRDRRRHRPEPLPDDGAATAPGTPDTPPATAGAAPGTLPDDDPATPPGPLTARAAARAGDALLRAILRRHRAVIAGTTLLLCVYQVAEASVALVLGVLADHVLPSGDVRRLVGGVVLLGIVIAVVSASWRTAFRILQSRNADQVHRMRAELAARVIGHVDPPGGVRDGDIPHGELPTVVGEDVVQTSDVIEVVPVSLSAAVGVVFCAAALAVVDLPLGLGVIGATVLVLVVLHLLSTAVTRRGEDQQRLLAEATSRLTDILRGLRPVAGVSGQRPAYDGYVDLSRRARDQAERLSRVTGGYEGVSTAAGVLLVATVGVAAGYRAVGGQITVGDLVTVVALSQFIAEPLRTLSRMPRYLGHARASARRVVRVRRAAAARPGRPVPEATAGVPALTVTGGGPEVGVDDGLLSAVTCPPERAAAIVEALVAGGAVGVVDVCVRGVPVGALDLGDVRARVLAEPRHPTVFAGSVREALGAAGGARGPAVPNADGGDGVRAVVALLAALGLGELGARMDDVLSLQLRDGAANLSGGQRQRLALARSLVADREILVLVDPVSAVDSMTGVTVARTVRDLRKGRTTVVLAAGPAFRSVADRVVAG</sequence>
<dbReference type="GO" id="GO:0015421">
    <property type="term" value="F:ABC-type oligopeptide transporter activity"/>
    <property type="evidence" value="ECO:0007669"/>
    <property type="project" value="TreeGrafter"/>
</dbReference>
<accession>A0A426PX55</accession>
<evidence type="ECO:0000256" key="2">
    <source>
        <dbReference type="ARBA" id="ARBA00022692"/>
    </source>
</evidence>